<comment type="caution">
    <text evidence="2">The sequence shown here is derived from an EMBL/GenBank/DDBJ whole genome shotgun (WGS) entry which is preliminary data.</text>
</comment>
<dbReference type="Proteomes" id="UP000319700">
    <property type="component" value="Unassembled WGS sequence"/>
</dbReference>
<dbReference type="AlphaFoldDB" id="A0A502EBQ3"/>
<feature type="region of interest" description="Disordered" evidence="1">
    <location>
        <begin position="57"/>
        <end position="77"/>
    </location>
</feature>
<protein>
    <submittedName>
        <fullName evidence="2">Uncharacterized protein</fullName>
    </submittedName>
</protein>
<organism evidence="2 3">
    <name type="scientific">Flavobacterium pectinovorum</name>
    <dbReference type="NCBI Taxonomy" id="29533"/>
    <lineage>
        <taxon>Bacteria</taxon>
        <taxon>Pseudomonadati</taxon>
        <taxon>Bacteroidota</taxon>
        <taxon>Flavobacteriia</taxon>
        <taxon>Flavobacteriales</taxon>
        <taxon>Flavobacteriaceae</taxon>
        <taxon>Flavobacterium</taxon>
    </lineage>
</organism>
<dbReference type="RefSeq" id="WP_140511379.1">
    <property type="nucleotide sequence ID" value="NZ_RCZH01000020.1"/>
</dbReference>
<dbReference type="OrthoDB" id="1373732at2"/>
<reference evidence="2 3" key="1">
    <citation type="journal article" date="2019" name="Environ. Microbiol.">
        <title>Species interactions and distinct microbial communities in high Arctic permafrost affected cryosols are associated with the CH4 and CO2 gas fluxes.</title>
        <authorList>
            <person name="Altshuler I."/>
            <person name="Hamel J."/>
            <person name="Turney S."/>
            <person name="Magnuson E."/>
            <person name="Levesque R."/>
            <person name="Greer C."/>
            <person name="Whyte L.G."/>
        </authorList>
    </citation>
    <scope>NUCLEOTIDE SEQUENCE [LARGE SCALE GENOMIC DNA]</scope>
    <source>
        <strain evidence="2 3">42</strain>
    </source>
</reference>
<keyword evidence="3" id="KW-1185">Reference proteome</keyword>
<name>A0A502EBQ3_9FLAO</name>
<accession>A0A502EBQ3</accession>
<evidence type="ECO:0000256" key="1">
    <source>
        <dbReference type="SAM" id="MobiDB-lite"/>
    </source>
</evidence>
<evidence type="ECO:0000313" key="2">
    <source>
        <dbReference type="EMBL" id="TPG33926.1"/>
    </source>
</evidence>
<evidence type="ECO:0000313" key="3">
    <source>
        <dbReference type="Proteomes" id="UP000319700"/>
    </source>
</evidence>
<gene>
    <name evidence="2" type="ORF">EAH81_23555</name>
</gene>
<proteinExistence type="predicted"/>
<dbReference type="EMBL" id="RCZH01000020">
    <property type="protein sequence ID" value="TPG33926.1"/>
    <property type="molecule type" value="Genomic_DNA"/>
</dbReference>
<sequence>MKTTNSTKQTQQVLLSEDSPMFMETFERNHVEQVYQFYQSVKEQLLCWGEEPKYPEGEFSNTFERKDQGETGNIIQI</sequence>